<evidence type="ECO:0000313" key="1">
    <source>
        <dbReference type="EMBL" id="BBL69495.1"/>
    </source>
</evidence>
<reference evidence="1" key="1">
    <citation type="submission" date="2019-06" db="EMBL/GenBank/DDBJ databases">
        <title>Complete genome sequence of Methylogaea oryzae strain JCM16910.</title>
        <authorList>
            <person name="Asakawa S."/>
        </authorList>
    </citation>
    <scope>NUCLEOTIDE SEQUENCE</scope>
    <source>
        <strain evidence="1">E10</strain>
    </source>
</reference>
<name>A0A8D5AKU1_9GAMM</name>
<keyword evidence="2" id="KW-1185">Reference proteome</keyword>
<organism evidence="1 2">
    <name type="scientific">Methylogaea oryzae</name>
    <dbReference type="NCBI Taxonomy" id="1295382"/>
    <lineage>
        <taxon>Bacteria</taxon>
        <taxon>Pseudomonadati</taxon>
        <taxon>Pseudomonadota</taxon>
        <taxon>Gammaproteobacteria</taxon>
        <taxon>Methylococcales</taxon>
        <taxon>Methylococcaceae</taxon>
        <taxon>Methylogaea</taxon>
    </lineage>
</organism>
<dbReference type="KEGG" id="moz:MoryE10_01010"/>
<protein>
    <recommendedName>
        <fullName evidence="3">Hydroxylamine oxidation protein HaoB</fullName>
    </recommendedName>
</protein>
<dbReference type="AlphaFoldDB" id="A0A8D5AKU1"/>
<proteinExistence type="predicted"/>
<dbReference type="EMBL" id="AP019782">
    <property type="protein sequence ID" value="BBL69495.1"/>
    <property type="molecule type" value="Genomic_DNA"/>
</dbReference>
<evidence type="ECO:0008006" key="3">
    <source>
        <dbReference type="Google" id="ProtNLM"/>
    </source>
</evidence>
<sequence>MLAGGAIVVLGLPDLPFFWHRPFSYSKQAELKPGDADFPKLESRYPLDKLTRYAITRDGGNALTLPVADYRDAQGQTRRAMVNLPTNAAVPGPTEAAQQLRHDIWARAAKSIASHVGPHALFLSWWDDGQRLHLLSGADSWGLLPDAEGWRDGHERQFWLELAGGRDDGQKQRQLARWLTMDAAQAVKEMAEAVPKDKDAYVLVTVDDLARLGEIENLAGVSLPLETQVFPSGENFHALIAQVKRWAGESERTGKDQNDKPAQQEEAASNYLVQQLPGVGVRAWRVADPKANDLLITRLLPFTGSLNRPLEGLQLVYQSEQAYLSVYRLAKSP</sequence>
<dbReference type="Proteomes" id="UP000824988">
    <property type="component" value="Chromosome"/>
</dbReference>
<dbReference type="NCBIfam" id="TIGR04392">
    <property type="entry name" value="haoB_nitrify"/>
    <property type="match status" value="1"/>
</dbReference>
<gene>
    <name evidence="1" type="ORF">MoryE10_01010</name>
</gene>
<evidence type="ECO:0000313" key="2">
    <source>
        <dbReference type="Proteomes" id="UP000824988"/>
    </source>
</evidence>
<dbReference type="InterPro" id="IPR030891">
    <property type="entry name" value="HaoB_nitrify"/>
</dbReference>
<accession>A0A8D5AKU1</accession>